<dbReference type="AlphaFoldDB" id="A0A2N5D770"/>
<proteinExistence type="predicted"/>
<protein>
    <submittedName>
        <fullName evidence="1">Uncharacterized protein</fullName>
    </submittedName>
</protein>
<name>A0A2N5D770_9CAUL</name>
<comment type="caution">
    <text evidence="1">The sequence shown here is derived from an EMBL/GenBank/DDBJ whole genome shotgun (WGS) entry which is preliminary data.</text>
</comment>
<reference evidence="1 2" key="1">
    <citation type="submission" date="2017-12" db="EMBL/GenBank/DDBJ databases">
        <title>The genome sequence of Caulobacter sp. 410.</title>
        <authorList>
            <person name="Gao J."/>
            <person name="Mao X."/>
            <person name="Sun J."/>
        </authorList>
    </citation>
    <scope>NUCLEOTIDE SEQUENCE [LARGE SCALE GENOMIC DNA]</scope>
    <source>
        <strain evidence="1 2">410</strain>
    </source>
</reference>
<dbReference type="Proteomes" id="UP000234479">
    <property type="component" value="Unassembled WGS sequence"/>
</dbReference>
<sequence>MKMTMIWGALRQAADRRGGPDDDAVVIDGQRFISLHHRDGAFLRGSGQFAFSRRAPDGERTILHMEQAKDISQAAGPGHPAWSGALSDGMNELLVRLAD</sequence>
<accession>A0A2N5D770</accession>
<evidence type="ECO:0000313" key="1">
    <source>
        <dbReference type="EMBL" id="PLR21910.1"/>
    </source>
</evidence>
<gene>
    <name evidence="1" type="ORF">SGCZBJ_20295</name>
</gene>
<dbReference type="RefSeq" id="WP_101719742.1">
    <property type="nucleotide sequence ID" value="NZ_PJRS01000041.1"/>
</dbReference>
<keyword evidence="2" id="KW-1185">Reference proteome</keyword>
<organism evidence="1 2">
    <name type="scientific">Caulobacter zeae</name>
    <dbReference type="NCBI Taxonomy" id="2055137"/>
    <lineage>
        <taxon>Bacteria</taxon>
        <taxon>Pseudomonadati</taxon>
        <taxon>Pseudomonadota</taxon>
        <taxon>Alphaproteobacteria</taxon>
        <taxon>Caulobacterales</taxon>
        <taxon>Caulobacteraceae</taxon>
        <taxon>Caulobacter</taxon>
    </lineage>
</organism>
<dbReference type="OrthoDB" id="7191960at2"/>
<evidence type="ECO:0000313" key="2">
    <source>
        <dbReference type="Proteomes" id="UP000234479"/>
    </source>
</evidence>
<dbReference type="EMBL" id="PJRS01000041">
    <property type="protein sequence ID" value="PLR21910.1"/>
    <property type="molecule type" value="Genomic_DNA"/>
</dbReference>